<proteinExistence type="predicted"/>
<accession>A0A0E9QWD1</accession>
<evidence type="ECO:0000313" key="1">
    <source>
        <dbReference type="EMBL" id="JAH21169.1"/>
    </source>
</evidence>
<reference evidence="1" key="1">
    <citation type="submission" date="2014-11" db="EMBL/GenBank/DDBJ databases">
        <authorList>
            <person name="Amaro Gonzalez C."/>
        </authorList>
    </citation>
    <scope>NUCLEOTIDE SEQUENCE</scope>
</reference>
<reference evidence="1" key="2">
    <citation type="journal article" date="2015" name="Fish Shellfish Immunol.">
        <title>Early steps in the European eel (Anguilla anguilla)-Vibrio vulnificus interaction in the gills: Role of the RtxA13 toxin.</title>
        <authorList>
            <person name="Callol A."/>
            <person name="Pajuelo D."/>
            <person name="Ebbesson L."/>
            <person name="Teles M."/>
            <person name="MacKenzie S."/>
            <person name="Amaro C."/>
        </authorList>
    </citation>
    <scope>NUCLEOTIDE SEQUENCE</scope>
</reference>
<protein>
    <submittedName>
        <fullName evidence="1">Uncharacterized protein</fullName>
    </submittedName>
</protein>
<sequence>MIRCCCFPNQLAGLCFSFDMLYTPIQEESVETPSLFFCRNVKIVDYRNKYVY</sequence>
<dbReference type="AlphaFoldDB" id="A0A0E9QWD1"/>
<name>A0A0E9QWD1_ANGAN</name>
<organism evidence="1">
    <name type="scientific">Anguilla anguilla</name>
    <name type="common">European freshwater eel</name>
    <name type="synonym">Muraena anguilla</name>
    <dbReference type="NCBI Taxonomy" id="7936"/>
    <lineage>
        <taxon>Eukaryota</taxon>
        <taxon>Metazoa</taxon>
        <taxon>Chordata</taxon>
        <taxon>Craniata</taxon>
        <taxon>Vertebrata</taxon>
        <taxon>Euteleostomi</taxon>
        <taxon>Actinopterygii</taxon>
        <taxon>Neopterygii</taxon>
        <taxon>Teleostei</taxon>
        <taxon>Anguilliformes</taxon>
        <taxon>Anguillidae</taxon>
        <taxon>Anguilla</taxon>
    </lineage>
</organism>
<dbReference type="EMBL" id="GBXM01087408">
    <property type="protein sequence ID" value="JAH21169.1"/>
    <property type="molecule type" value="Transcribed_RNA"/>
</dbReference>